<dbReference type="FunFam" id="1.10.287.950:FF:000001">
    <property type="entry name" value="Methyl-accepting chemotaxis sensory transducer"/>
    <property type="match status" value="1"/>
</dbReference>
<dbReference type="PANTHER" id="PTHR43531">
    <property type="entry name" value="PROTEIN ICFG"/>
    <property type="match status" value="1"/>
</dbReference>
<evidence type="ECO:0000256" key="4">
    <source>
        <dbReference type="PROSITE-ProRule" id="PRU00284"/>
    </source>
</evidence>
<dbReference type="SMART" id="SM00283">
    <property type="entry name" value="MA"/>
    <property type="match status" value="1"/>
</dbReference>
<comment type="caution">
    <text evidence="8">The sequence shown here is derived from an EMBL/GenBank/DDBJ whole genome shotgun (WGS) entry which is preliminary data.</text>
</comment>
<dbReference type="RefSeq" id="WP_129331411.1">
    <property type="nucleotide sequence ID" value="NZ_SDVB01000170.1"/>
</dbReference>
<comment type="similarity">
    <text evidence="3">Belongs to the methyl-accepting chemotaxis (MCP) protein family.</text>
</comment>
<dbReference type="SUPFAM" id="SSF46458">
    <property type="entry name" value="Globin-like"/>
    <property type="match status" value="1"/>
</dbReference>
<dbReference type="InterPro" id="IPR012292">
    <property type="entry name" value="Globin/Proto"/>
</dbReference>
<evidence type="ECO:0000256" key="3">
    <source>
        <dbReference type="ARBA" id="ARBA00029447"/>
    </source>
</evidence>
<evidence type="ECO:0000259" key="7">
    <source>
        <dbReference type="PROSITE" id="PS50885"/>
    </source>
</evidence>
<feature type="domain" description="Methyl-accepting transducer" evidence="6">
    <location>
        <begin position="241"/>
        <end position="470"/>
    </location>
</feature>
<evidence type="ECO:0000256" key="1">
    <source>
        <dbReference type="ARBA" id="ARBA00004370"/>
    </source>
</evidence>
<dbReference type="CDD" id="cd11386">
    <property type="entry name" value="MCP_signal"/>
    <property type="match status" value="1"/>
</dbReference>
<dbReference type="GO" id="GO:0019825">
    <property type="term" value="F:oxygen binding"/>
    <property type="evidence" value="ECO:0007669"/>
    <property type="project" value="InterPro"/>
</dbReference>
<feature type="domain" description="HAMP" evidence="7">
    <location>
        <begin position="189"/>
        <end position="236"/>
    </location>
</feature>
<dbReference type="GO" id="GO:0020037">
    <property type="term" value="F:heme binding"/>
    <property type="evidence" value="ECO:0007669"/>
    <property type="project" value="InterPro"/>
</dbReference>
<dbReference type="AlphaFoldDB" id="A0A4Q2TJH9"/>
<comment type="subcellular location">
    <subcellularLocation>
        <location evidence="1">Membrane</location>
    </subcellularLocation>
</comment>
<keyword evidence="9" id="KW-1185">Reference proteome</keyword>
<dbReference type="PANTHER" id="PTHR43531:SF11">
    <property type="entry name" value="METHYL-ACCEPTING CHEMOTAXIS PROTEIN 3"/>
    <property type="match status" value="1"/>
</dbReference>
<organism evidence="8 9">
    <name type="scientific">Ciceribacter ferrooxidans</name>
    <dbReference type="NCBI Taxonomy" id="2509717"/>
    <lineage>
        <taxon>Bacteria</taxon>
        <taxon>Pseudomonadati</taxon>
        <taxon>Pseudomonadota</taxon>
        <taxon>Alphaproteobacteria</taxon>
        <taxon>Hyphomicrobiales</taxon>
        <taxon>Rhizobiaceae</taxon>
        <taxon>Ciceribacter</taxon>
    </lineage>
</organism>
<dbReference type="GO" id="GO:0016020">
    <property type="term" value="C:membrane"/>
    <property type="evidence" value="ECO:0007669"/>
    <property type="project" value="UniProtKB-SubCell"/>
</dbReference>
<dbReference type="GO" id="GO:0004888">
    <property type="term" value="F:transmembrane signaling receptor activity"/>
    <property type="evidence" value="ECO:0007669"/>
    <property type="project" value="InterPro"/>
</dbReference>
<dbReference type="Gene3D" id="1.10.490.10">
    <property type="entry name" value="Globins"/>
    <property type="match status" value="1"/>
</dbReference>
<sequence length="504" mass="54579">MTSASRTRSDLADRLSFLKIDKAQIETLIALQPAINASVGPALDAFYAAAKAHPETARFFSSDAHISHAKEKQRNHWALITSGRFDEQYVGAVTAIGRTHARLGLEPRWYIGGYALVLEGLLDAVVKSELKGMLQAKKAKRLSDGISAVLKAAMLDMDYSISVYLQALAEEREKAEQERHTLEMEQEEALTAIDRALDALRTGDLSASISQPLSPRFARLRDNYNQALEALGTAFAAIVDETDRVSMSTRELSAATDNMAQRTEQQAAALEETAAALDEITAVSRQAAQRTQEAMTVVHASAQEAVRSGEIVEEAISAMGEIEQSSRRITQIISVIDEISFQTNLLALNAGVEAARAGESGRGFAVVAQEVRELAQRSASAAREIKILIDRSSQDVAHGVSLVNRTGEALRTIGGQVHAINEHITAIATSSQEQSSGISEINKAINSMDQMTQQNAAMVEETNASTHELNQIAGHLNSLLSRFNVSRSQVHTPASTQYRPSYAA</sequence>
<dbReference type="PRINTS" id="PR00260">
    <property type="entry name" value="CHEMTRNSDUCR"/>
</dbReference>
<keyword evidence="4" id="KW-0807">Transducer</keyword>
<evidence type="ECO:0000256" key="5">
    <source>
        <dbReference type="SAM" id="Coils"/>
    </source>
</evidence>
<keyword evidence="2" id="KW-0145">Chemotaxis</keyword>
<dbReference type="Proteomes" id="UP000291088">
    <property type="component" value="Unassembled WGS sequence"/>
</dbReference>
<dbReference type="EMBL" id="SDVB01000170">
    <property type="protein sequence ID" value="RYC17837.1"/>
    <property type="molecule type" value="Genomic_DNA"/>
</dbReference>
<dbReference type="GO" id="GO:0007165">
    <property type="term" value="P:signal transduction"/>
    <property type="evidence" value="ECO:0007669"/>
    <property type="project" value="UniProtKB-KW"/>
</dbReference>
<dbReference type="InterPro" id="IPR044398">
    <property type="entry name" value="Globin-sensor_dom"/>
</dbReference>
<evidence type="ECO:0000313" key="8">
    <source>
        <dbReference type="EMBL" id="RYC17837.1"/>
    </source>
</evidence>
<dbReference type="SUPFAM" id="SSF58104">
    <property type="entry name" value="Methyl-accepting chemotaxis protein (MCP) signaling domain"/>
    <property type="match status" value="1"/>
</dbReference>
<evidence type="ECO:0000256" key="2">
    <source>
        <dbReference type="ARBA" id="ARBA00022500"/>
    </source>
</evidence>
<protein>
    <submittedName>
        <fullName evidence="8">Globin-coupled sensor protein</fullName>
    </submittedName>
</protein>
<dbReference type="Pfam" id="PF11563">
    <property type="entry name" value="Protoglobin"/>
    <property type="match status" value="1"/>
</dbReference>
<dbReference type="InterPro" id="IPR004089">
    <property type="entry name" value="MCPsignal_dom"/>
</dbReference>
<accession>A0A4Q2TJH9</accession>
<dbReference type="Pfam" id="PF00015">
    <property type="entry name" value="MCPsignal"/>
    <property type="match status" value="1"/>
</dbReference>
<name>A0A4Q2TJH9_9HYPH</name>
<keyword evidence="5" id="KW-0175">Coiled coil</keyword>
<dbReference type="PROSITE" id="PS50111">
    <property type="entry name" value="CHEMOTAXIS_TRANSDUC_2"/>
    <property type="match status" value="1"/>
</dbReference>
<feature type="coiled-coil region" evidence="5">
    <location>
        <begin position="165"/>
        <end position="192"/>
    </location>
</feature>
<dbReference type="InterPro" id="IPR003660">
    <property type="entry name" value="HAMP_dom"/>
</dbReference>
<reference evidence="8 9" key="1">
    <citation type="submission" date="2019-01" db="EMBL/GenBank/DDBJ databases">
        <authorList>
            <person name="Deng T."/>
        </authorList>
    </citation>
    <scope>NUCLEOTIDE SEQUENCE [LARGE SCALE GENOMIC DNA]</scope>
    <source>
        <strain evidence="8 9">F8825</strain>
    </source>
</reference>
<proteinExistence type="inferred from homology"/>
<dbReference type="InterPro" id="IPR039379">
    <property type="entry name" value="Protoglobin_sensor_dom"/>
</dbReference>
<dbReference type="OrthoDB" id="266313at2"/>
<dbReference type="PROSITE" id="PS50885">
    <property type="entry name" value="HAMP"/>
    <property type="match status" value="1"/>
</dbReference>
<dbReference type="InterPro" id="IPR051310">
    <property type="entry name" value="MCP_chemotaxis"/>
</dbReference>
<dbReference type="Gene3D" id="1.10.287.950">
    <property type="entry name" value="Methyl-accepting chemotaxis protein"/>
    <property type="match status" value="1"/>
</dbReference>
<evidence type="ECO:0000259" key="6">
    <source>
        <dbReference type="PROSITE" id="PS50111"/>
    </source>
</evidence>
<gene>
    <name evidence="8" type="ORF">EUU22_07650</name>
</gene>
<evidence type="ECO:0000313" key="9">
    <source>
        <dbReference type="Proteomes" id="UP000291088"/>
    </source>
</evidence>
<dbReference type="InterPro" id="IPR009050">
    <property type="entry name" value="Globin-like_sf"/>
</dbReference>
<dbReference type="CDD" id="cd01068">
    <property type="entry name" value="globin_sensor"/>
    <property type="match status" value="1"/>
</dbReference>
<dbReference type="InterPro" id="IPR004090">
    <property type="entry name" value="Chemotax_Me-accpt_rcpt"/>
</dbReference>
<dbReference type="GO" id="GO:0006935">
    <property type="term" value="P:chemotaxis"/>
    <property type="evidence" value="ECO:0007669"/>
    <property type="project" value="UniProtKB-KW"/>
</dbReference>